<dbReference type="Proteomes" id="UP001164803">
    <property type="component" value="Chromosome"/>
</dbReference>
<gene>
    <name evidence="1" type="ORF">NZD86_18970</name>
</gene>
<name>A0ABY6Z2S6_9BACL</name>
<dbReference type="RefSeq" id="WP_268043615.1">
    <property type="nucleotide sequence ID" value="NZ_CP104064.1"/>
</dbReference>
<evidence type="ECO:0000313" key="1">
    <source>
        <dbReference type="EMBL" id="WAH36290.1"/>
    </source>
</evidence>
<protein>
    <submittedName>
        <fullName evidence="1">DUF2642 domain-containing protein</fullName>
    </submittedName>
</protein>
<sequence>MSCLQEFTGRYVDVTLSGNKCITGYLVGIGLDILVINQYGNFYYTPLVHVQNVSLGTFSEGIVETPPTQEHPFCVNDESISFRKALLNARGHFVEIYVSGNTTIHGYLTSIMNDYFVFHSPVYKTIFVTLSHLKWLIPYRDDVTPYALDTDSIPHRSVPGSLPRTFKEQCKKLCGKLVIFDMGDHPNKIGQLKSVDSDSSMAELVTANGTKYLLNMDHLKTVYLP</sequence>
<evidence type="ECO:0000313" key="2">
    <source>
        <dbReference type="Proteomes" id="UP001164803"/>
    </source>
</evidence>
<organism evidence="1 2">
    <name type="scientific">Alicyclobacillus dauci</name>
    <dbReference type="NCBI Taxonomy" id="1475485"/>
    <lineage>
        <taxon>Bacteria</taxon>
        <taxon>Bacillati</taxon>
        <taxon>Bacillota</taxon>
        <taxon>Bacilli</taxon>
        <taxon>Bacillales</taxon>
        <taxon>Alicyclobacillaceae</taxon>
        <taxon>Alicyclobacillus</taxon>
    </lineage>
</organism>
<dbReference type="EMBL" id="CP104064">
    <property type="protein sequence ID" value="WAH36290.1"/>
    <property type="molecule type" value="Genomic_DNA"/>
</dbReference>
<reference evidence="1" key="1">
    <citation type="submission" date="2022-08" db="EMBL/GenBank/DDBJ databases">
        <title>Alicyclobacillus dauci DSM2870, complete genome.</title>
        <authorList>
            <person name="Wang Q."/>
            <person name="Cai R."/>
            <person name="Wang Z."/>
        </authorList>
    </citation>
    <scope>NUCLEOTIDE SEQUENCE</scope>
    <source>
        <strain evidence="1">DSM 28700</strain>
    </source>
</reference>
<proteinExistence type="predicted"/>
<keyword evidence="2" id="KW-1185">Reference proteome</keyword>
<accession>A0ABY6Z2S6</accession>